<protein>
    <submittedName>
        <fullName evidence="2">Uncharacterized protein</fullName>
    </submittedName>
</protein>
<organism evidence="2">
    <name type="scientific">Oryza nivara</name>
    <name type="common">Indian wild rice</name>
    <name type="synonym">Oryza sativa f. spontanea</name>
    <dbReference type="NCBI Taxonomy" id="4536"/>
    <lineage>
        <taxon>Eukaryota</taxon>
        <taxon>Viridiplantae</taxon>
        <taxon>Streptophyta</taxon>
        <taxon>Embryophyta</taxon>
        <taxon>Tracheophyta</taxon>
        <taxon>Spermatophyta</taxon>
        <taxon>Magnoliopsida</taxon>
        <taxon>Liliopsida</taxon>
        <taxon>Poales</taxon>
        <taxon>Poaceae</taxon>
        <taxon>BOP clade</taxon>
        <taxon>Oryzoideae</taxon>
        <taxon>Oryzeae</taxon>
        <taxon>Oryzinae</taxon>
        <taxon>Oryza</taxon>
    </lineage>
</organism>
<sequence>MVTDVAAKKLATTAADCGACRDAFLYDAGDPHCALHLQVRATLAGSGRLAAGDGGGWTVVADGGGWTGVAVTVAVAVAVAMVADGGGWRLWWLWRWRWRLSTVVQGHHPGLTVRQRRRRHVEVGKESGGGEGGVRVQGIAGESFAEPFGQLTTATPFGVVPLLGGVVLEYPSPFLTIFSG</sequence>
<dbReference type="Proteomes" id="UP000006591">
    <property type="component" value="Chromosome 7"/>
</dbReference>
<reference evidence="2" key="2">
    <citation type="submission" date="2018-04" db="EMBL/GenBank/DDBJ databases">
        <title>OnivRS2 (Oryza nivara Reference Sequence Version 2).</title>
        <authorList>
            <person name="Zhang J."/>
            <person name="Kudrna D."/>
            <person name="Lee S."/>
            <person name="Talag J."/>
            <person name="Rajasekar S."/>
            <person name="Welchert J."/>
            <person name="Hsing Y.-I."/>
            <person name="Wing R.A."/>
        </authorList>
    </citation>
    <scope>NUCLEOTIDE SEQUENCE [LARGE SCALE GENOMIC DNA]</scope>
    <source>
        <strain evidence="2">SL10</strain>
    </source>
</reference>
<proteinExistence type="predicted"/>
<feature type="transmembrane region" description="Helical" evidence="1">
    <location>
        <begin position="66"/>
        <end position="91"/>
    </location>
</feature>
<dbReference type="EnsemblPlants" id="ONIVA07G05560.1">
    <property type="protein sequence ID" value="ONIVA07G05560.1"/>
    <property type="gene ID" value="ONIVA07G05560"/>
</dbReference>
<evidence type="ECO:0000313" key="3">
    <source>
        <dbReference type="Proteomes" id="UP000006591"/>
    </source>
</evidence>
<reference evidence="2" key="1">
    <citation type="submission" date="2015-04" db="UniProtKB">
        <authorList>
            <consortium name="EnsemblPlants"/>
        </authorList>
    </citation>
    <scope>IDENTIFICATION</scope>
    <source>
        <strain evidence="2">SL10</strain>
    </source>
</reference>
<keyword evidence="1" id="KW-0472">Membrane</keyword>
<dbReference type="Gramene" id="ONIVA07G05560.1">
    <property type="protein sequence ID" value="ONIVA07G05560.1"/>
    <property type="gene ID" value="ONIVA07G05560"/>
</dbReference>
<evidence type="ECO:0000256" key="1">
    <source>
        <dbReference type="SAM" id="Phobius"/>
    </source>
</evidence>
<name>A0A0E0HY03_ORYNI</name>
<keyword evidence="3" id="KW-1185">Reference proteome</keyword>
<keyword evidence="1" id="KW-0812">Transmembrane</keyword>
<dbReference type="AlphaFoldDB" id="A0A0E0HY03"/>
<dbReference type="HOGENOM" id="CLU_1498621_0_0_1"/>
<keyword evidence="1" id="KW-1133">Transmembrane helix</keyword>
<evidence type="ECO:0000313" key="2">
    <source>
        <dbReference type="EnsemblPlants" id="ONIVA07G05560.1"/>
    </source>
</evidence>
<accession>A0A0E0HY03</accession>